<dbReference type="InterPro" id="IPR012337">
    <property type="entry name" value="RNaseH-like_sf"/>
</dbReference>
<reference evidence="2" key="2">
    <citation type="submission" date="2016-06" db="EMBL/GenBank/DDBJ databases">
        <title>The genome of a short-lived fish provides insights into sex chromosome evolution and the genetic control of aging.</title>
        <authorList>
            <person name="Reichwald K."/>
            <person name="Felder M."/>
            <person name="Petzold A."/>
            <person name="Koch P."/>
            <person name="Groth M."/>
            <person name="Platzer M."/>
        </authorList>
    </citation>
    <scope>NUCLEOTIDE SEQUENCE</scope>
    <source>
        <tissue evidence="2">Brain</tissue>
    </source>
</reference>
<evidence type="ECO:0000259" key="1">
    <source>
        <dbReference type="Pfam" id="PF05699"/>
    </source>
</evidence>
<dbReference type="InterPro" id="IPR008906">
    <property type="entry name" value="HATC_C_dom"/>
</dbReference>
<dbReference type="Pfam" id="PF05699">
    <property type="entry name" value="Dimer_Tnp_hAT"/>
    <property type="match status" value="1"/>
</dbReference>
<dbReference type="EMBL" id="HADY01001904">
    <property type="protein sequence ID" value="SBP40389.1"/>
    <property type="molecule type" value="Transcribed_RNA"/>
</dbReference>
<dbReference type="AlphaFoldDB" id="A0A1A7ZCN3"/>
<dbReference type="PANTHER" id="PTHR47611:SF3">
    <property type="entry name" value="HAT C-TERMINAL DIMERISATION DOMAIN-CONTAINING PROTEIN"/>
    <property type="match status" value="1"/>
</dbReference>
<sequence>MNDSGDETDESGFVREEILQYFQEHTSPKSTNPLQWWKSNEARFPSLASLAKSYLCVPATSTPSERLFSSAGNIVSKKRTSLSPEHIDMLTFFHYSTAV</sequence>
<name>A0A1A7ZCN3_NOTFU</name>
<proteinExistence type="predicted"/>
<dbReference type="PANTHER" id="PTHR47611">
    <property type="entry name" value="HAT DIMERISATION DOMAIN, C-TERMINAL"/>
    <property type="match status" value="1"/>
</dbReference>
<accession>A0A1A7ZCN3</accession>
<protein>
    <recommendedName>
        <fullName evidence="1">HAT C-terminal dimerisation domain-containing protein</fullName>
    </recommendedName>
</protein>
<reference evidence="2" key="1">
    <citation type="submission" date="2016-05" db="EMBL/GenBank/DDBJ databases">
        <authorList>
            <person name="Lavstsen T."/>
            <person name="Jespersen J.S."/>
        </authorList>
    </citation>
    <scope>NUCLEOTIDE SEQUENCE</scope>
    <source>
        <tissue evidence="2">Brain</tissue>
    </source>
</reference>
<feature type="domain" description="HAT C-terminal dimerisation" evidence="1">
    <location>
        <begin position="20"/>
        <end position="94"/>
    </location>
</feature>
<gene>
    <name evidence="2" type="primary">Nfu_g_1_024018</name>
</gene>
<evidence type="ECO:0000313" key="2">
    <source>
        <dbReference type="EMBL" id="SBP40389.1"/>
    </source>
</evidence>
<dbReference type="SUPFAM" id="SSF53098">
    <property type="entry name" value="Ribonuclease H-like"/>
    <property type="match status" value="1"/>
</dbReference>
<organism evidence="2">
    <name type="scientific">Nothobranchius furzeri</name>
    <name type="common">Turquoise killifish</name>
    <dbReference type="NCBI Taxonomy" id="105023"/>
    <lineage>
        <taxon>Eukaryota</taxon>
        <taxon>Metazoa</taxon>
        <taxon>Chordata</taxon>
        <taxon>Craniata</taxon>
        <taxon>Vertebrata</taxon>
        <taxon>Euteleostomi</taxon>
        <taxon>Actinopterygii</taxon>
        <taxon>Neopterygii</taxon>
        <taxon>Teleostei</taxon>
        <taxon>Neoteleostei</taxon>
        <taxon>Acanthomorphata</taxon>
        <taxon>Ovalentaria</taxon>
        <taxon>Atherinomorphae</taxon>
        <taxon>Cyprinodontiformes</taxon>
        <taxon>Nothobranchiidae</taxon>
        <taxon>Nothobranchius</taxon>
    </lineage>
</organism>
<dbReference type="GO" id="GO:0046983">
    <property type="term" value="F:protein dimerization activity"/>
    <property type="evidence" value="ECO:0007669"/>
    <property type="project" value="InterPro"/>
</dbReference>